<dbReference type="EMBL" id="PDNZ01000003">
    <property type="protein sequence ID" value="PWW82559.1"/>
    <property type="molecule type" value="Genomic_DNA"/>
</dbReference>
<proteinExistence type="predicted"/>
<dbReference type="OrthoDB" id="598126at2"/>
<evidence type="ECO:0000256" key="1">
    <source>
        <dbReference type="SAM" id="Phobius"/>
    </source>
</evidence>
<organism evidence="2 3">
    <name type="scientific">Prosthecochloris marina</name>
    <dbReference type="NCBI Taxonomy" id="2017681"/>
    <lineage>
        <taxon>Bacteria</taxon>
        <taxon>Pseudomonadati</taxon>
        <taxon>Chlorobiota</taxon>
        <taxon>Chlorobiia</taxon>
        <taxon>Chlorobiales</taxon>
        <taxon>Chlorobiaceae</taxon>
        <taxon>Prosthecochloris</taxon>
    </lineage>
</organism>
<evidence type="ECO:0000313" key="3">
    <source>
        <dbReference type="Proteomes" id="UP000246278"/>
    </source>
</evidence>
<evidence type="ECO:0000313" key="2">
    <source>
        <dbReference type="EMBL" id="PWW82559.1"/>
    </source>
</evidence>
<sequence>MNQKAHIDTQVQKTIEALDNLPELKAHYLFRAKVMERISQEALTHPQQANPAMRSVKFALMAFLLIINIGSALVLMLSNDTEQTFSKQDPLESLTNEYSNPALSYYLDNDNSVEDPNE</sequence>
<dbReference type="Proteomes" id="UP000246278">
    <property type="component" value="Unassembled WGS sequence"/>
</dbReference>
<keyword evidence="1" id="KW-0812">Transmembrane</keyword>
<accession>A0A317T762</accession>
<keyword evidence="3" id="KW-1185">Reference proteome</keyword>
<feature type="transmembrane region" description="Helical" evidence="1">
    <location>
        <begin position="58"/>
        <end position="77"/>
    </location>
</feature>
<protein>
    <recommendedName>
        <fullName evidence="4">DUF3619 domain-containing protein</fullName>
    </recommendedName>
</protein>
<keyword evidence="1" id="KW-1133">Transmembrane helix</keyword>
<dbReference type="AlphaFoldDB" id="A0A317T762"/>
<comment type="caution">
    <text evidence="2">The sequence shown here is derived from an EMBL/GenBank/DDBJ whole genome shotgun (WGS) entry which is preliminary data.</text>
</comment>
<reference evidence="3" key="1">
    <citation type="submission" date="2017-10" db="EMBL/GenBank/DDBJ databases">
        <authorList>
            <person name="Gaisin V.A."/>
            <person name="Rysina M.S."/>
            <person name="Grouzdev D.S."/>
        </authorList>
    </citation>
    <scope>NUCLEOTIDE SEQUENCE [LARGE SCALE GENOMIC DNA]</scope>
    <source>
        <strain evidence="3">V1</strain>
    </source>
</reference>
<name>A0A317T762_9CHLB</name>
<gene>
    <name evidence="2" type="ORF">CR164_04445</name>
</gene>
<keyword evidence="1" id="KW-0472">Membrane</keyword>
<evidence type="ECO:0008006" key="4">
    <source>
        <dbReference type="Google" id="ProtNLM"/>
    </source>
</evidence>